<dbReference type="Pfam" id="PF00929">
    <property type="entry name" value="RNase_T"/>
    <property type="match status" value="1"/>
</dbReference>
<keyword evidence="4" id="KW-0238">DNA-binding</keyword>
<dbReference type="SUPFAM" id="SSF47781">
    <property type="entry name" value="RuvA domain 2-like"/>
    <property type="match status" value="1"/>
</dbReference>
<dbReference type="InterPro" id="IPR006054">
    <property type="entry name" value="DnaQ"/>
</dbReference>
<evidence type="ECO:0000256" key="1">
    <source>
        <dbReference type="ARBA" id="ARBA00022741"/>
    </source>
</evidence>
<keyword evidence="2" id="KW-0269">Exonuclease</keyword>
<dbReference type="EMBL" id="JRFU01000141">
    <property type="protein sequence ID" value="PWE85955.1"/>
    <property type="molecule type" value="Genomic_DNA"/>
</dbReference>
<dbReference type="CDD" id="cd18809">
    <property type="entry name" value="SF1_C_RecD"/>
    <property type="match status" value="1"/>
</dbReference>
<dbReference type="Gene3D" id="1.10.10.2220">
    <property type="match status" value="1"/>
</dbReference>
<dbReference type="InterPro" id="IPR006345">
    <property type="entry name" value="RecD2"/>
</dbReference>
<dbReference type="RefSeq" id="WP_109216320.1">
    <property type="nucleotide sequence ID" value="NZ_JRFU01000141.1"/>
</dbReference>
<dbReference type="InterPro" id="IPR027785">
    <property type="entry name" value="UvrD-like_helicase_C"/>
</dbReference>
<evidence type="ECO:0000259" key="7">
    <source>
        <dbReference type="SMART" id="SM00479"/>
    </source>
</evidence>
<feature type="domain" description="AAA+ ATPase" evidence="6">
    <location>
        <begin position="598"/>
        <end position="741"/>
    </location>
</feature>
<feature type="domain" description="Exonuclease" evidence="7">
    <location>
        <begin position="15"/>
        <end position="182"/>
    </location>
</feature>
<dbReference type="InterPro" id="IPR050534">
    <property type="entry name" value="Coronavir_polyprotein_1ab"/>
</dbReference>
<organism evidence="8 9">
    <name type="scientific">Eubacterium ramulus</name>
    <dbReference type="NCBI Taxonomy" id="39490"/>
    <lineage>
        <taxon>Bacteria</taxon>
        <taxon>Bacillati</taxon>
        <taxon>Bacillota</taxon>
        <taxon>Clostridia</taxon>
        <taxon>Eubacteriales</taxon>
        <taxon>Eubacteriaceae</taxon>
        <taxon>Eubacterium</taxon>
    </lineage>
</organism>
<dbReference type="GO" id="GO:0009338">
    <property type="term" value="C:exodeoxyribonuclease V complex"/>
    <property type="evidence" value="ECO:0007669"/>
    <property type="project" value="TreeGrafter"/>
</dbReference>
<dbReference type="GO" id="GO:0006310">
    <property type="term" value="P:DNA recombination"/>
    <property type="evidence" value="ECO:0007669"/>
    <property type="project" value="InterPro"/>
</dbReference>
<dbReference type="NCBIfam" id="TIGR01448">
    <property type="entry name" value="recD_rel"/>
    <property type="match status" value="1"/>
</dbReference>
<evidence type="ECO:0000256" key="2">
    <source>
        <dbReference type="ARBA" id="ARBA00022839"/>
    </source>
</evidence>
<dbReference type="GO" id="GO:0016887">
    <property type="term" value="F:ATP hydrolysis activity"/>
    <property type="evidence" value="ECO:0007669"/>
    <property type="project" value="RHEA"/>
</dbReference>
<dbReference type="Gene3D" id="1.10.150.20">
    <property type="entry name" value="5' to 3' exonuclease, C-terminal subdomain"/>
    <property type="match status" value="1"/>
</dbReference>
<name>A0A2V1JR32_EUBRA</name>
<dbReference type="SUPFAM" id="SSF53098">
    <property type="entry name" value="Ribonuclease H-like"/>
    <property type="match status" value="1"/>
</dbReference>
<evidence type="ECO:0000256" key="4">
    <source>
        <dbReference type="HAMAP-Rule" id="MF_01488"/>
    </source>
</evidence>
<feature type="binding site" evidence="4">
    <location>
        <begin position="609"/>
        <end position="613"/>
    </location>
    <ligand>
        <name>ATP</name>
        <dbReference type="ChEBI" id="CHEBI:30616"/>
    </ligand>
</feature>
<comment type="catalytic activity">
    <reaction evidence="4">
        <text>ATP + H2O = ADP + phosphate + H(+)</text>
        <dbReference type="Rhea" id="RHEA:13065"/>
        <dbReference type="ChEBI" id="CHEBI:15377"/>
        <dbReference type="ChEBI" id="CHEBI:15378"/>
        <dbReference type="ChEBI" id="CHEBI:30616"/>
        <dbReference type="ChEBI" id="CHEBI:43474"/>
        <dbReference type="ChEBI" id="CHEBI:456216"/>
        <dbReference type="EC" id="5.6.2.3"/>
    </reaction>
</comment>
<dbReference type="InterPro" id="IPR010994">
    <property type="entry name" value="RuvA_2-like"/>
</dbReference>
<accession>A0A2V1JR32</accession>
<dbReference type="GO" id="GO:0043139">
    <property type="term" value="F:5'-3' DNA helicase activity"/>
    <property type="evidence" value="ECO:0007669"/>
    <property type="project" value="UniProtKB-UniRule"/>
</dbReference>
<dbReference type="InterPro" id="IPR003593">
    <property type="entry name" value="AAA+_ATPase"/>
</dbReference>
<keyword evidence="9" id="KW-1185">Reference proteome</keyword>
<protein>
    <recommendedName>
        <fullName evidence="4">ATP-dependent RecD2 DNA helicase</fullName>
        <ecNumber evidence="4">5.6.2.3</ecNumber>
    </recommendedName>
    <alternativeName>
        <fullName evidence="4">DNA 5'-3' helicase subunit RecD2</fullName>
    </alternativeName>
</protein>
<dbReference type="Gene3D" id="3.30.420.10">
    <property type="entry name" value="Ribonuclease H-like superfamily/Ribonuclease H"/>
    <property type="match status" value="1"/>
</dbReference>
<dbReference type="InterPro" id="IPR013520">
    <property type="entry name" value="Ribonucl_H"/>
</dbReference>
<dbReference type="Pfam" id="PF14520">
    <property type="entry name" value="HHH_5"/>
    <property type="match status" value="1"/>
</dbReference>
<dbReference type="GO" id="GO:0003677">
    <property type="term" value="F:DNA binding"/>
    <property type="evidence" value="ECO:0007669"/>
    <property type="project" value="UniProtKB-UniRule"/>
</dbReference>
<dbReference type="PANTHER" id="PTHR43788">
    <property type="entry name" value="DNA2/NAM7 HELICASE FAMILY MEMBER"/>
    <property type="match status" value="1"/>
</dbReference>
<dbReference type="Pfam" id="PF23139">
    <property type="entry name" value="OB_YrrC"/>
    <property type="match status" value="1"/>
</dbReference>
<dbReference type="Proteomes" id="UP000245288">
    <property type="component" value="Unassembled WGS sequence"/>
</dbReference>
<dbReference type="AlphaFoldDB" id="A0A2V1JR32"/>
<dbReference type="Pfam" id="PF13538">
    <property type="entry name" value="UvrD_C_2"/>
    <property type="match status" value="1"/>
</dbReference>
<dbReference type="FunFam" id="3.30.420.10:FF:000045">
    <property type="entry name" value="3'-5' exonuclease DinG"/>
    <property type="match status" value="1"/>
</dbReference>
<dbReference type="HAMAP" id="MF_01488">
    <property type="entry name" value="RecD2"/>
    <property type="match status" value="1"/>
</dbReference>
<dbReference type="InterPro" id="IPR041451">
    <property type="entry name" value="RecD2_SH13"/>
</dbReference>
<dbReference type="GO" id="GO:0017116">
    <property type="term" value="F:single-stranded DNA helicase activity"/>
    <property type="evidence" value="ECO:0007669"/>
    <property type="project" value="TreeGrafter"/>
</dbReference>
<dbReference type="GO" id="GO:0005524">
    <property type="term" value="F:ATP binding"/>
    <property type="evidence" value="ECO:0007669"/>
    <property type="project" value="UniProtKB-UniRule"/>
</dbReference>
<dbReference type="Gene3D" id="2.30.30.940">
    <property type="match status" value="1"/>
</dbReference>
<dbReference type="GO" id="GO:0003887">
    <property type="term" value="F:DNA-directed DNA polymerase activity"/>
    <property type="evidence" value="ECO:0007669"/>
    <property type="project" value="InterPro"/>
</dbReference>
<dbReference type="Gene3D" id="3.40.50.300">
    <property type="entry name" value="P-loop containing nucleotide triphosphate hydrolases"/>
    <property type="match status" value="2"/>
</dbReference>
<feature type="compositionally biased region" description="Polar residues" evidence="5">
    <location>
        <begin position="215"/>
        <end position="233"/>
    </location>
</feature>
<dbReference type="Pfam" id="PF13245">
    <property type="entry name" value="AAA_19"/>
    <property type="match status" value="1"/>
</dbReference>
<keyword evidence="2" id="KW-0540">Nuclease</keyword>
<dbReference type="InterPro" id="IPR055446">
    <property type="entry name" value="RecD2_N_OB"/>
</dbReference>
<keyword evidence="3 4" id="KW-0067">ATP-binding</keyword>
<dbReference type="InterPro" id="IPR029493">
    <property type="entry name" value="RecD2-like_HHH"/>
</dbReference>
<dbReference type="OrthoDB" id="9803432at2"/>
<dbReference type="InterPro" id="IPR012337">
    <property type="entry name" value="RNaseH-like_sf"/>
</dbReference>
<keyword evidence="4" id="KW-0378">Hydrolase</keyword>
<keyword evidence="4" id="KW-0413">Isomerase</keyword>
<comment type="function">
    <text evidence="4">DNA-dependent ATPase and ATP-dependent 5'-3' DNA helicase. Has no activity on blunt DNA or DNA with 3'-overhangs, requires at least 10 bases of 5'-ssDNA for helicase activity.</text>
</comment>
<dbReference type="GO" id="GO:0004527">
    <property type="term" value="F:exonuclease activity"/>
    <property type="evidence" value="ECO:0007669"/>
    <property type="project" value="UniProtKB-KW"/>
</dbReference>
<dbReference type="SMART" id="SM00382">
    <property type="entry name" value="AAA"/>
    <property type="match status" value="1"/>
</dbReference>
<evidence type="ECO:0000313" key="8">
    <source>
        <dbReference type="EMBL" id="PWE85955.1"/>
    </source>
</evidence>
<comment type="caution">
    <text evidence="8">The sequence shown here is derived from an EMBL/GenBank/DDBJ whole genome shotgun (WGS) entry which is preliminary data.</text>
</comment>
<reference evidence="8 9" key="1">
    <citation type="submission" date="2014-09" db="EMBL/GenBank/DDBJ databases">
        <title>Butyrate-producing bacteria isolated from human gut.</title>
        <authorList>
            <person name="Zhang Q."/>
            <person name="Zhao L."/>
        </authorList>
    </citation>
    <scope>NUCLEOTIDE SEQUENCE [LARGE SCALE GENOMIC DNA]</scope>
    <source>
        <strain evidence="8 9">21</strain>
    </source>
</reference>
<dbReference type="SUPFAM" id="SSF52540">
    <property type="entry name" value="P-loop containing nucleoside triphosphate hydrolases"/>
    <property type="match status" value="2"/>
</dbReference>
<dbReference type="NCBIfam" id="TIGR00573">
    <property type="entry name" value="dnaq"/>
    <property type="match status" value="1"/>
</dbReference>
<comment type="similarity">
    <text evidence="4">Belongs to the RecD family. RecD2 subfamily.</text>
</comment>
<gene>
    <name evidence="4" type="primary">recD2</name>
    <name evidence="8" type="ORF">LG34_12720</name>
</gene>
<dbReference type="Pfam" id="PF14490">
    <property type="entry name" value="HHH_RecD2"/>
    <property type="match status" value="1"/>
</dbReference>
<dbReference type="EC" id="5.6.2.3" evidence="4"/>
<dbReference type="GO" id="GO:0006260">
    <property type="term" value="P:DNA replication"/>
    <property type="evidence" value="ECO:0007669"/>
    <property type="project" value="InterPro"/>
</dbReference>
<keyword evidence="4" id="KW-0347">Helicase</keyword>
<keyword evidence="1 4" id="KW-0547">Nucleotide-binding</keyword>
<evidence type="ECO:0000259" key="6">
    <source>
        <dbReference type="SMART" id="SM00382"/>
    </source>
</evidence>
<evidence type="ECO:0000256" key="3">
    <source>
        <dbReference type="ARBA" id="ARBA00022840"/>
    </source>
</evidence>
<dbReference type="InterPro" id="IPR036397">
    <property type="entry name" value="RNaseH_sf"/>
</dbReference>
<dbReference type="CDD" id="cd17933">
    <property type="entry name" value="DEXSc_RecD-like"/>
    <property type="match status" value="1"/>
</dbReference>
<proteinExistence type="inferred from homology"/>
<dbReference type="Pfam" id="PF18335">
    <property type="entry name" value="SH3_13"/>
    <property type="match status" value="1"/>
</dbReference>
<evidence type="ECO:0000313" key="9">
    <source>
        <dbReference type="Proteomes" id="UP000245288"/>
    </source>
</evidence>
<dbReference type="SMART" id="SM00479">
    <property type="entry name" value="EXOIII"/>
    <property type="match status" value="1"/>
</dbReference>
<sequence>MSTQKGTLINKYTPDYVIFDLETTGISPNYDEVIEISALKVKGGEVVDEFNTLVNPGRKIPFGATKVNGITNAMVAEAPAFSHVLAEFLDFAEGLVLVGHNIARFDMKFIWRDAEQYFGEIPQNNYVDTLQVARKHLPKMDHHRLVDLAEYYGISSEGAHRALNDCYMNQKVYECMVAEMREAHQKRLEEARKKAAETANAGTSANADQMAVNSLNNPAHSNRNQTQNENAQSEGVEVQQRPQHFTVKIRGVVERITYQNPENGYTVLKCAVKSYKELVTVIGSLLDVNVGSVLLIYGNWKVDSRYGRQFAAESWEETLPATVFGIEKYLGSGLIKGVGPKYAKKIVAQFGTETLEVIETDISRLQEVDGIGKKRIKMIRDSWERQKEIKNVMLFLQDHGVSTSFAAKIYRQYGNESLDKMKENPFQMADDIWGIGFKTADGIAQKLGFAKEAYVRLRSGIMYTLSNLADEGHVFAYQEQLIAKAAELLEAEESSIVMTLDQMIMDKDLICETVDYNTDQAEMKAIYLPAFYYAEAGVAGKLKRLAQAPAADRLWHALMDARQKTGNESLSIDVSKIQEKVHMEYDEIQADAIRKAAVSKVMVLTGGPGTGKTTTTQGIIAAYRSFGLKILLAAPTGRAAKRMTEATGLEAKTIHRLLECKPPEGYQKNEDNPLEGDVLIIDECSMIDMILMNALLKAIPEGMRLILVGDIDQLPSVGAGNVLRDIIDSGVFPVVRLTRIFRQAQSSRIIMNAHAINEGKFPDISNGKNTDFFYIEKEDPEEAVQEIVRLVKNNLPRYYKTPWNHIQVLTPMQKGIVGAANLNLALQEALNPQGDGLRRGGYLFRAGDKVMQIRNNYEKEIFNGDIGTVESVDLQERMLKVNFDQHIIEYEASELDELVHAYATTIHKAQGSEYPIVVMPVLMNHYVMLQRNLIYTGITRAKKVLVIVGTRKALSYAVRNVTVTKRNTFLKERLCET</sequence>
<feature type="region of interest" description="Disordered" evidence="5">
    <location>
        <begin position="215"/>
        <end position="239"/>
    </location>
</feature>
<dbReference type="CDD" id="cd06127">
    <property type="entry name" value="DEDDh"/>
    <property type="match status" value="1"/>
</dbReference>
<evidence type="ECO:0000256" key="5">
    <source>
        <dbReference type="SAM" id="MobiDB-lite"/>
    </source>
</evidence>
<dbReference type="PANTHER" id="PTHR43788:SF6">
    <property type="entry name" value="DNA HELICASE B"/>
    <property type="match status" value="1"/>
</dbReference>
<dbReference type="InterPro" id="IPR027417">
    <property type="entry name" value="P-loop_NTPase"/>
</dbReference>